<feature type="compositionally biased region" description="Basic residues" evidence="1">
    <location>
        <begin position="55"/>
        <end position="73"/>
    </location>
</feature>
<protein>
    <submittedName>
        <fullName evidence="2">Uncharacterized protein</fullName>
    </submittedName>
</protein>
<feature type="region of interest" description="Disordered" evidence="1">
    <location>
        <begin position="49"/>
        <end position="193"/>
    </location>
</feature>
<dbReference type="Proteomes" id="UP000774617">
    <property type="component" value="Unassembled WGS sequence"/>
</dbReference>
<gene>
    <name evidence="2" type="ORF">B0J12DRAFT_109516</name>
</gene>
<feature type="compositionally biased region" description="Basic residues" evidence="1">
    <location>
        <begin position="114"/>
        <end position="125"/>
    </location>
</feature>
<feature type="region of interest" description="Disordered" evidence="1">
    <location>
        <begin position="223"/>
        <end position="283"/>
    </location>
</feature>
<reference evidence="2 3" key="1">
    <citation type="journal article" date="2021" name="Nat. Commun.">
        <title>Genetic determinants of endophytism in the Arabidopsis root mycobiome.</title>
        <authorList>
            <person name="Mesny F."/>
            <person name="Miyauchi S."/>
            <person name="Thiergart T."/>
            <person name="Pickel B."/>
            <person name="Atanasova L."/>
            <person name="Karlsson M."/>
            <person name="Huettel B."/>
            <person name="Barry K.W."/>
            <person name="Haridas S."/>
            <person name="Chen C."/>
            <person name="Bauer D."/>
            <person name="Andreopoulos W."/>
            <person name="Pangilinan J."/>
            <person name="LaButti K."/>
            <person name="Riley R."/>
            <person name="Lipzen A."/>
            <person name="Clum A."/>
            <person name="Drula E."/>
            <person name="Henrissat B."/>
            <person name="Kohler A."/>
            <person name="Grigoriev I.V."/>
            <person name="Martin F.M."/>
            <person name="Hacquard S."/>
        </authorList>
    </citation>
    <scope>NUCLEOTIDE SEQUENCE [LARGE SCALE GENOMIC DNA]</scope>
    <source>
        <strain evidence="2 3">MPI-SDFR-AT-0080</strain>
    </source>
</reference>
<comment type="caution">
    <text evidence="2">The sequence shown here is derived from an EMBL/GenBank/DDBJ whole genome shotgun (WGS) entry which is preliminary data.</text>
</comment>
<feature type="compositionally biased region" description="Polar residues" evidence="1">
    <location>
        <begin position="126"/>
        <end position="136"/>
    </location>
</feature>
<evidence type="ECO:0000256" key="1">
    <source>
        <dbReference type="SAM" id="MobiDB-lite"/>
    </source>
</evidence>
<feature type="compositionally biased region" description="Basic residues" evidence="1">
    <location>
        <begin position="163"/>
        <end position="190"/>
    </location>
</feature>
<feature type="compositionally biased region" description="Basic residues" evidence="1">
    <location>
        <begin position="273"/>
        <end position="283"/>
    </location>
</feature>
<dbReference type="EMBL" id="JAGTJR010000015">
    <property type="protein sequence ID" value="KAH7048261.1"/>
    <property type="molecule type" value="Genomic_DNA"/>
</dbReference>
<feature type="compositionally biased region" description="Polar residues" evidence="1">
    <location>
        <begin position="78"/>
        <end position="88"/>
    </location>
</feature>
<sequence>MQSPGCAREVTLSRKSTVLIIIQFIVKGGQFPSFFPFLHLSSEIAHLTKRPISNGHRHPLHPPLPRRRHRRQPLPRTNIAQPSSSSISGRLPDRQTHNSSRPATPQAVRLPLPRCRHLPPHHPSTRLRTATATIPRQNARATAVRTPAPAPHNDLATLPALPRPRRPGPHRRRIRAHPSRAHGARPHHHRDLQGVRHAVGARLRRRRRRQHHRGVLLARGSGRLRRRVHQQRSREADVVRGMAGRQGGGEEGSVGVFEHGGIESGDAEARGRGGVRKKGGGVQ</sequence>
<evidence type="ECO:0000313" key="3">
    <source>
        <dbReference type="Proteomes" id="UP000774617"/>
    </source>
</evidence>
<proteinExistence type="predicted"/>
<name>A0ABQ8G8F5_9PEZI</name>
<accession>A0ABQ8G8F5</accession>
<evidence type="ECO:0000313" key="2">
    <source>
        <dbReference type="EMBL" id="KAH7048261.1"/>
    </source>
</evidence>
<keyword evidence="3" id="KW-1185">Reference proteome</keyword>
<organism evidence="2 3">
    <name type="scientific">Macrophomina phaseolina</name>
    <dbReference type="NCBI Taxonomy" id="35725"/>
    <lineage>
        <taxon>Eukaryota</taxon>
        <taxon>Fungi</taxon>
        <taxon>Dikarya</taxon>
        <taxon>Ascomycota</taxon>
        <taxon>Pezizomycotina</taxon>
        <taxon>Dothideomycetes</taxon>
        <taxon>Dothideomycetes incertae sedis</taxon>
        <taxon>Botryosphaeriales</taxon>
        <taxon>Botryosphaeriaceae</taxon>
        <taxon>Macrophomina</taxon>
    </lineage>
</organism>